<feature type="region of interest" description="Disordered" evidence="1">
    <location>
        <begin position="1"/>
        <end position="40"/>
    </location>
</feature>
<dbReference type="Gene3D" id="3.40.50.300">
    <property type="entry name" value="P-loop containing nucleotide triphosphate hydrolases"/>
    <property type="match status" value="1"/>
</dbReference>
<proteinExistence type="predicted"/>
<evidence type="ECO:0000313" key="3">
    <source>
        <dbReference type="Proteomes" id="UP000254978"/>
    </source>
</evidence>
<protein>
    <submittedName>
        <fullName evidence="2">Uncharacterized protein</fullName>
    </submittedName>
</protein>
<dbReference type="RefSeq" id="WP_163907848.1">
    <property type="nucleotide sequence ID" value="NZ_AP022600.1"/>
</dbReference>
<dbReference type="InterPro" id="IPR027417">
    <property type="entry name" value="P-loop_NTPase"/>
</dbReference>
<organism evidence="2 3">
    <name type="scientific">Mycolicibacterium tokaiense</name>
    <dbReference type="NCBI Taxonomy" id="39695"/>
    <lineage>
        <taxon>Bacteria</taxon>
        <taxon>Bacillati</taxon>
        <taxon>Actinomycetota</taxon>
        <taxon>Actinomycetes</taxon>
        <taxon>Mycobacteriales</taxon>
        <taxon>Mycobacteriaceae</taxon>
        <taxon>Mycolicibacterium</taxon>
    </lineage>
</organism>
<sequence length="700" mass="74598">MNNTANPGDEARSKVNGDNVHELFADVADPDADGHAKSPYAQRPVKLAEDAQFGSPQAATTVGGLYAAEHGKARGTLTDGGYKAVAALRSVSVVDAKSLGLIDHTPSEADVARWYHEGGYGQWEPTEASVLRAGMKTAMKGLDATRKVALTTVDALAGNGVPWAVRAAARAAADNLDSGVKAKTYSFTLTELYNDYDAATEDLIGLPPMTTETRLASLRLLRTWFKAEDARALSEGRELEAARAIGEVPEWEWFKPNNRANDRAPHLVAGLLKGGEASSALLVAQRKAGKSTACDEIAHALATGGRAFGQLATALPDGWRVVVLDTEMADEDIIDTYARCGPLINAGRVLYADLIGRAALLDVRTEKALAYWDDKIPEHSVIIIDCLGPLLSAAGISENSSDVAMILDGLVTLAKRRRSVLVVVHHLGKDETQGARGHSSMEGKFGAVLKLTYHGDEPGDNQPRFLSAYGRRGIGLGGRRKITRDADGHLVMDGDATATAGAAHAEQRQLDESIFELINMYPLLSVTGLAETQAAKTSKWSGEAIRSALDRLASAGRAVNLGNGGGHMWVPQWLRDPTADHDRHMHTAETANSIAVEGSTAHEAAVRVCVEAVCALVKRDPTQAGLPETKMLTAVRKPGYPPRKVHIVAWTRWKAACDAASAGQLSPVVITDPDQVLSLPTPEWSKGQGVYRLGVGPSDK</sequence>
<dbReference type="Proteomes" id="UP000254978">
    <property type="component" value="Unassembled WGS sequence"/>
</dbReference>
<feature type="compositionally biased region" description="Basic and acidic residues" evidence="1">
    <location>
        <begin position="9"/>
        <end position="24"/>
    </location>
</feature>
<evidence type="ECO:0000313" key="2">
    <source>
        <dbReference type="EMBL" id="STZ60803.1"/>
    </source>
</evidence>
<reference evidence="2 3" key="1">
    <citation type="submission" date="2018-06" db="EMBL/GenBank/DDBJ databases">
        <authorList>
            <consortium name="Pathogen Informatics"/>
            <person name="Doyle S."/>
        </authorList>
    </citation>
    <scope>NUCLEOTIDE SEQUENCE [LARGE SCALE GENOMIC DNA]</scope>
    <source>
        <strain evidence="2 3">NCTC10821</strain>
    </source>
</reference>
<evidence type="ECO:0000256" key="1">
    <source>
        <dbReference type="SAM" id="MobiDB-lite"/>
    </source>
</evidence>
<keyword evidence="3" id="KW-1185">Reference proteome</keyword>
<dbReference type="EMBL" id="UGQT01000001">
    <property type="protein sequence ID" value="STZ60803.1"/>
    <property type="molecule type" value="Genomic_DNA"/>
</dbReference>
<dbReference type="AlphaFoldDB" id="A0A378TLR8"/>
<accession>A0A378TLR8</accession>
<dbReference type="SUPFAM" id="SSF52540">
    <property type="entry name" value="P-loop containing nucleoside triphosphate hydrolases"/>
    <property type="match status" value="1"/>
</dbReference>
<name>A0A378TLR8_9MYCO</name>
<dbReference type="Pfam" id="PF13481">
    <property type="entry name" value="AAA_25"/>
    <property type="match status" value="1"/>
</dbReference>
<gene>
    <name evidence="2" type="ORF">NCTC10821_04347</name>
</gene>